<proteinExistence type="predicted"/>
<dbReference type="PANTHER" id="PTHR36492">
    <property type="match status" value="1"/>
</dbReference>
<evidence type="ECO:0000313" key="3">
    <source>
        <dbReference type="Proteomes" id="UP000594681"/>
    </source>
</evidence>
<keyword evidence="3" id="KW-1185">Reference proteome</keyword>
<dbReference type="GO" id="GO:0016787">
    <property type="term" value="F:hydrolase activity"/>
    <property type="evidence" value="ECO:0007669"/>
    <property type="project" value="InterPro"/>
</dbReference>
<evidence type="ECO:0000313" key="2">
    <source>
        <dbReference type="EMBL" id="QPK78393.1"/>
    </source>
</evidence>
<dbReference type="KEGG" id="cliz:G7Y31_07375"/>
<dbReference type="Proteomes" id="UP000594681">
    <property type="component" value="Chromosome"/>
</dbReference>
<dbReference type="InterPro" id="IPR052963">
    <property type="entry name" value="Pantetheine_PDE"/>
</dbReference>
<dbReference type="RefSeq" id="WP_165006713.1">
    <property type="nucleotide sequence ID" value="NZ_CP064954.1"/>
</dbReference>
<protein>
    <submittedName>
        <fullName evidence="2">Metallophosphoesterase</fullName>
    </submittedName>
</protein>
<dbReference type="SUPFAM" id="SSF56300">
    <property type="entry name" value="Metallo-dependent phosphatases"/>
    <property type="match status" value="1"/>
</dbReference>
<name>A0A7T0KEU2_9CORY</name>
<dbReference type="InterPro" id="IPR029052">
    <property type="entry name" value="Metallo-depent_PP-like"/>
</dbReference>
<reference evidence="2 3" key="1">
    <citation type="submission" date="2020-11" db="EMBL/GenBank/DDBJ databases">
        <title>Corynebacterium sp. ZJ-599.</title>
        <authorList>
            <person name="Zhou J."/>
        </authorList>
    </citation>
    <scope>NUCLEOTIDE SEQUENCE [LARGE SCALE GENOMIC DNA]</scope>
    <source>
        <strain evidence="2 3">ZJ-599</strain>
    </source>
</reference>
<dbReference type="AlphaFoldDB" id="A0A7T0KEU2"/>
<accession>A0A7T0KEU2</accession>
<dbReference type="Gene3D" id="3.60.21.10">
    <property type="match status" value="1"/>
</dbReference>
<organism evidence="2 3">
    <name type="scientific">Corynebacterium lizhenjunii</name>
    <dbReference type="NCBI Taxonomy" id="2709394"/>
    <lineage>
        <taxon>Bacteria</taxon>
        <taxon>Bacillati</taxon>
        <taxon>Actinomycetota</taxon>
        <taxon>Actinomycetes</taxon>
        <taxon>Mycobacteriales</taxon>
        <taxon>Corynebacteriaceae</taxon>
        <taxon>Corynebacterium</taxon>
    </lineage>
</organism>
<evidence type="ECO:0000259" key="1">
    <source>
        <dbReference type="Pfam" id="PF00149"/>
    </source>
</evidence>
<dbReference type="Pfam" id="PF00149">
    <property type="entry name" value="Metallophos"/>
    <property type="match status" value="1"/>
</dbReference>
<dbReference type="PANTHER" id="PTHR36492:SF2">
    <property type="entry name" value="[ACYL-CARRIER-PROTEIN] PHOSPHODIESTERASE PPTH"/>
    <property type="match status" value="1"/>
</dbReference>
<dbReference type="EMBL" id="CP064954">
    <property type="protein sequence ID" value="QPK78393.1"/>
    <property type="molecule type" value="Genomic_DNA"/>
</dbReference>
<gene>
    <name evidence="2" type="ORF">G7Y31_07375</name>
</gene>
<dbReference type="InterPro" id="IPR004843">
    <property type="entry name" value="Calcineurin-like_PHP"/>
</dbReference>
<sequence>MATLWAVSDLHAAVKANRPWIDGLQPESPQDWLIVAGDVAERTELILKVLAQLKNRYAQVIWAPGNHELFSRSQDAHRGRDKYEALVSGCREIGVLTPEDPYPVFGGVTIVPLFTLYDYSFRRPGMSVEQALAEAEAASIVMTDEVAIAPFVDVRAWCWDRLAYSIKRLSRIEGPTILVNHWPLVQEPTQRMHYAQVALWCGTRHTRNWPKRYNAQAVIYGHLHMPGTEVIDGVRHCEVSLGYPREWQRLGELGITQPWPLKVMDDSTAQPGSTYVGGVAQ</sequence>
<feature type="domain" description="Calcineurin-like phosphoesterase" evidence="1">
    <location>
        <begin position="3"/>
        <end position="226"/>
    </location>
</feature>